<keyword evidence="3" id="KW-1185">Reference proteome</keyword>
<evidence type="ECO:0000313" key="3">
    <source>
        <dbReference type="Proteomes" id="UP000027222"/>
    </source>
</evidence>
<accession>A0A067T8X3</accession>
<evidence type="ECO:0000256" key="1">
    <source>
        <dbReference type="SAM" id="MobiDB-lite"/>
    </source>
</evidence>
<dbReference type="AlphaFoldDB" id="A0A067T8X3"/>
<protein>
    <submittedName>
        <fullName evidence="2">Uncharacterized protein</fullName>
    </submittedName>
</protein>
<gene>
    <name evidence="2" type="ORF">GALMADRAFT_1364221</name>
</gene>
<sequence>MLRRRKLVNLGGPREKLAAINQRLMGTKREICNRGEDLSFHGSYSKSDAFSVVCGSPNCSRSIRAWGDRKRKRICRDRQRAPVNIGQPEKPEKNNEYVKRPATPAAVVLNKKATRQVCNHDVAGQGFTRASLEVTRGTIRKLGGPSNDT</sequence>
<evidence type="ECO:0000313" key="2">
    <source>
        <dbReference type="EMBL" id="KDR79655.1"/>
    </source>
</evidence>
<proteinExistence type="predicted"/>
<reference evidence="3" key="1">
    <citation type="journal article" date="2014" name="Proc. Natl. Acad. Sci. U.S.A.">
        <title>Extensive sampling of basidiomycete genomes demonstrates inadequacy of the white-rot/brown-rot paradigm for wood decay fungi.</title>
        <authorList>
            <person name="Riley R."/>
            <person name="Salamov A.A."/>
            <person name="Brown D.W."/>
            <person name="Nagy L.G."/>
            <person name="Floudas D."/>
            <person name="Held B.W."/>
            <person name="Levasseur A."/>
            <person name="Lombard V."/>
            <person name="Morin E."/>
            <person name="Otillar R."/>
            <person name="Lindquist E.A."/>
            <person name="Sun H."/>
            <person name="LaButti K.M."/>
            <person name="Schmutz J."/>
            <person name="Jabbour D."/>
            <person name="Luo H."/>
            <person name="Baker S.E."/>
            <person name="Pisabarro A.G."/>
            <person name="Walton J.D."/>
            <person name="Blanchette R.A."/>
            <person name="Henrissat B."/>
            <person name="Martin F."/>
            <person name="Cullen D."/>
            <person name="Hibbett D.S."/>
            <person name="Grigoriev I.V."/>
        </authorList>
    </citation>
    <scope>NUCLEOTIDE SEQUENCE [LARGE SCALE GENOMIC DNA]</scope>
    <source>
        <strain evidence="3">CBS 339.88</strain>
    </source>
</reference>
<feature type="region of interest" description="Disordered" evidence="1">
    <location>
        <begin position="77"/>
        <end position="99"/>
    </location>
</feature>
<name>A0A067T8X3_GALM3</name>
<dbReference type="HOGENOM" id="CLU_1749801_0_0_1"/>
<organism evidence="2 3">
    <name type="scientific">Galerina marginata (strain CBS 339.88)</name>
    <dbReference type="NCBI Taxonomy" id="685588"/>
    <lineage>
        <taxon>Eukaryota</taxon>
        <taxon>Fungi</taxon>
        <taxon>Dikarya</taxon>
        <taxon>Basidiomycota</taxon>
        <taxon>Agaricomycotina</taxon>
        <taxon>Agaricomycetes</taxon>
        <taxon>Agaricomycetidae</taxon>
        <taxon>Agaricales</taxon>
        <taxon>Agaricineae</taxon>
        <taxon>Strophariaceae</taxon>
        <taxon>Galerina</taxon>
    </lineage>
</organism>
<dbReference type="Proteomes" id="UP000027222">
    <property type="component" value="Unassembled WGS sequence"/>
</dbReference>
<dbReference type="EMBL" id="KL142373">
    <property type="protein sequence ID" value="KDR79655.1"/>
    <property type="molecule type" value="Genomic_DNA"/>
</dbReference>
<feature type="compositionally biased region" description="Basic and acidic residues" evidence="1">
    <location>
        <begin position="89"/>
        <end position="99"/>
    </location>
</feature>